<dbReference type="HOGENOM" id="CLU_140153_2_0_6"/>
<name>R9B2J7_9GAMM</name>
<comment type="caution">
    <text evidence="1">The sequence shown here is derived from an EMBL/GenBank/DDBJ whole genome shotgun (WGS) entry which is preliminary data.</text>
</comment>
<dbReference type="PATRIC" id="fig|1217699.3.peg.1134"/>
<dbReference type="AlphaFoldDB" id="R9B2J7"/>
<dbReference type="Gene3D" id="3.40.960.10">
    <property type="entry name" value="VSR Endonuclease"/>
    <property type="match status" value="1"/>
</dbReference>
<dbReference type="Proteomes" id="UP000016203">
    <property type="component" value="Unassembled WGS sequence"/>
</dbReference>
<evidence type="ECO:0000313" key="1">
    <source>
        <dbReference type="EMBL" id="EOR08647.1"/>
    </source>
</evidence>
<dbReference type="RefSeq" id="WP_016162989.1">
    <property type="nucleotide sequence ID" value="NZ_KE007347.1"/>
</dbReference>
<sequence length="153" mass="18331">MEANQYFQLTRKREHKTKPRFKPLPKANEKYLEAFEDMERALQILEIKYETLFQFKSTKHWRFDFHLIEFRILVEIAGGPWSAGRKRKQFSHDADREYTAYEMGFTIVRLESAARFKINEAGPLQIQASFAQQWLKNLKRHTFNEPNKTISTD</sequence>
<protein>
    <recommendedName>
        <fullName evidence="3">DUF559 domain-containing protein</fullName>
    </recommendedName>
</protein>
<evidence type="ECO:0008006" key="3">
    <source>
        <dbReference type="Google" id="ProtNLM"/>
    </source>
</evidence>
<organism evidence="1 2">
    <name type="scientific">Acinetobacter genomosp. 15BJ</name>
    <dbReference type="NCBI Taxonomy" id="106651"/>
    <lineage>
        <taxon>Bacteria</taxon>
        <taxon>Pseudomonadati</taxon>
        <taxon>Pseudomonadota</taxon>
        <taxon>Gammaproteobacteria</taxon>
        <taxon>Moraxellales</taxon>
        <taxon>Moraxellaceae</taxon>
        <taxon>Acinetobacter</taxon>
    </lineage>
</organism>
<gene>
    <name evidence="1" type="ORF">F896_01173</name>
</gene>
<reference evidence="1 2" key="1">
    <citation type="submission" date="2013-03" db="EMBL/GenBank/DDBJ databases">
        <title>The Genome Sequence of Acinetobacter sp. CIP 110321.</title>
        <authorList>
            <consortium name="The Broad Institute Genome Sequencing Platform"/>
            <consortium name="The Broad Institute Genome Sequencing Center for Infectious Disease"/>
            <person name="Cerqueira G."/>
            <person name="Feldgarden M."/>
            <person name="Courvalin P."/>
            <person name="Perichon B."/>
            <person name="Grillot-Courvalin C."/>
            <person name="Clermont D."/>
            <person name="Rocha E."/>
            <person name="Yoon E.-J."/>
            <person name="Nemec A."/>
            <person name="Walker B."/>
            <person name="Young S.K."/>
            <person name="Zeng Q."/>
            <person name="Gargeya S."/>
            <person name="Fitzgerald M."/>
            <person name="Haas B."/>
            <person name="Abouelleil A."/>
            <person name="Alvarado L."/>
            <person name="Arachchi H.M."/>
            <person name="Berlin A.M."/>
            <person name="Chapman S.B."/>
            <person name="Dewar J."/>
            <person name="Goldberg J."/>
            <person name="Griggs A."/>
            <person name="Gujja S."/>
            <person name="Hansen M."/>
            <person name="Howarth C."/>
            <person name="Imamovic A."/>
            <person name="Larimer J."/>
            <person name="McCowan C."/>
            <person name="Murphy C."/>
            <person name="Neiman D."/>
            <person name="Pearson M."/>
            <person name="Priest M."/>
            <person name="Roberts A."/>
            <person name="Saif S."/>
            <person name="Shea T."/>
            <person name="Sisk P."/>
            <person name="Sykes S."/>
            <person name="Wortman J."/>
            <person name="Nusbaum C."/>
            <person name="Birren B."/>
        </authorList>
    </citation>
    <scope>NUCLEOTIDE SEQUENCE [LARGE SCALE GENOMIC DNA]</scope>
    <source>
        <strain evidence="1 2">CIP 110321</strain>
    </source>
</reference>
<dbReference type="EMBL" id="AQFL01000009">
    <property type="protein sequence ID" value="EOR08647.1"/>
    <property type="molecule type" value="Genomic_DNA"/>
</dbReference>
<evidence type="ECO:0000313" key="2">
    <source>
        <dbReference type="Proteomes" id="UP000016203"/>
    </source>
</evidence>
<proteinExistence type="predicted"/>
<dbReference type="OrthoDB" id="6692454at2"/>
<accession>R9B2J7</accession>